<dbReference type="Proteomes" id="UP001530377">
    <property type="component" value="Unassembled WGS sequence"/>
</dbReference>
<evidence type="ECO:0000256" key="3">
    <source>
        <dbReference type="SAM" id="MobiDB-lite"/>
    </source>
</evidence>
<dbReference type="GO" id="GO:0005634">
    <property type="term" value="C:nucleus"/>
    <property type="evidence" value="ECO:0007669"/>
    <property type="project" value="UniProtKB-UniRule"/>
</dbReference>
<dbReference type="CDD" id="cd00084">
    <property type="entry name" value="HMG-box_SF"/>
    <property type="match status" value="1"/>
</dbReference>
<dbReference type="Pfam" id="PF00505">
    <property type="entry name" value="HMG_box"/>
    <property type="match status" value="1"/>
</dbReference>
<keyword evidence="6" id="KW-1185">Reference proteome</keyword>
<accession>A0ABD3SI25</accession>
<dbReference type="InterPro" id="IPR009071">
    <property type="entry name" value="HMG_box_dom"/>
</dbReference>
<evidence type="ECO:0000259" key="4">
    <source>
        <dbReference type="PROSITE" id="PS50118"/>
    </source>
</evidence>
<feature type="compositionally biased region" description="Polar residues" evidence="3">
    <location>
        <begin position="418"/>
        <end position="427"/>
    </location>
</feature>
<protein>
    <recommendedName>
        <fullName evidence="4">HMG box domain-containing protein</fullName>
    </recommendedName>
</protein>
<dbReference type="PANTHER" id="PTHR48112">
    <property type="entry name" value="HIGH MOBILITY GROUP PROTEIN DSP1"/>
    <property type="match status" value="1"/>
</dbReference>
<dbReference type="Gene3D" id="1.10.30.10">
    <property type="entry name" value="High mobility group box domain"/>
    <property type="match status" value="2"/>
</dbReference>
<reference evidence="5 6" key="1">
    <citation type="submission" date="2024-10" db="EMBL/GenBank/DDBJ databases">
        <title>Updated reference genomes for cyclostephanoid diatoms.</title>
        <authorList>
            <person name="Roberts W.R."/>
            <person name="Alverson A.J."/>
        </authorList>
    </citation>
    <scope>NUCLEOTIDE SEQUENCE [LARGE SCALE GENOMIC DNA]</scope>
    <source>
        <strain evidence="5 6">AJA228-03</strain>
    </source>
</reference>
<dbReference type="InterPro" id="IPR050342">
    <property type="entry name" value="HMGB"/>
</dbReference>
<dbReference type="PROSITE" id="PS50118">
    <property type="entry name" value="HMG_BOX_2"/>
    <property type="match status" value="1"/>
</dbReference>
<dbReference type="AlphaFoldDB" id="A0ABD3SI25"/>
<evidence type="ECO:0000313" key="6">
    <source>
        <dbReference type="Proteomes" id="UP001530377"/>
    </source>
</evidence>
<evidence type="ECO:0000256" key="2">
    <source>
        <dbReference type="PROSITE-ProRule" id="PRU00267"/>
    </source>
</evidence>
<evidence type="ECO:0000313" key="5">
    <source>
        <dbReference type="EMBL" id="KAL3823933.1"/>
    </source>
</evidence>
<comment type="caution">
    <text evidence="5">The sequence shown here is derived from an EMBL/GenBank/DDBJ whole genome shotgun (WGS) entry which is preliminary data.</text>
</comment>
<feature type="DNA-binding region" description="HMG box" evidence="2">
    <location>
        <begin position="314"/>
        <end position="382"/>
    </location>
</feature>
<dbReference type="InterPro" id="IPR036910">
    <property type="entry name" value="HMG_box_dom_sf"/>
</dbReference>
<sequence>MEYFIPPPDPSSGSQEHYHQYQYGAGYLALPRLNPHAAYDPISVNADHYPNFEGEHDHGIPNFDDSSIPTETQDELHGHRSVQDCGANLVTVYKKAPDAPKRFRSSYVHFFMDFLEKKKQALGPDGLVSLGSSDVQLHYVVLPKSNCGHITLFGIEATEIGCIVGQHFEDPASNRSVIKENCYESSEAQGLKMVLRNGPRQLFSCLRMPDVLLSKRNTLLPESEKAPYLEEERKLRARYHRDADNWRRNVQGDQKGKTGQIETAKHDEVAEQEMQTDQFPLPGHMRLVEPAEALFPVASTRGKKRTRDRDPNAPKRSPPAFFLFVNHCRPALKQEYPELRHTELVKLLSQKWSEMSEEEKKPFRNQEELLRQQYHIDIKHYKKQAISEDEYNALGPLRTQHTHLPVQRKQPTIPLNFEGSNYDQPTYNFDDGNYV</sequence>
<proteinExistence type="predicted"/>
<feature type="region of interest" description="Disordered" evidence="3">
    <location>
        <begin position="299"/>
        <end position="318"/>
    </location>
</feature>
<organism evidence="5 6">
    <name type="scientific">Cyclostephanos tholiformis</name>
    <dbReference type="NCBI Taxonomy" id="382380"/>
    <lineage>
        <taxon>Eukaryota</taxon>
        <taxon>Sar</taxon>
        <taxon>Stramenopiles</taxon>
        <taxon>Ochrophyta</taxon>
        <taxon>Bacillariophyta</taxon>
        <taxon>Coscinodiscophyceae</taxon>
        <taxon>Thalassiosirophycidae</taxon>
        <taxon>Stephanodiscales</taxon>
        <taxon>Stephanodiscaceae</taxon>
        <taxon>Cyclostephanos</taxon>
    </lineage>
</organism>
<feature type="domain" description="HMG box" evidence="4">
    <location>
        <begin position="314"/>
        <end position="382"/>
    </location>
</feature>
<keyword evidence="1 2" id="KW-0238">DNA-binding</keyword>
<keyword evidence="2" id="KW-0539">Nucleus</keyword>
<feature type="region of interest" description="Disordered" evidence="3">
    <location>
        <begin position="413"/>
        <end position="435"/>
    </location>
</feature>
<dbReference type="GO" id="GO:0003677">
    <property type="term" value="F:DNA binding"/>
    <property type="evidence" value="ECO:0007669"/>
    <property type="project" value="UniProtKB-UniRule"/>
</dbReference>
<dbReference type="EMBL" id="JALLPB020000026">
    <property type="protein sequence ID" value="KAL3823933.1"/>
    <property type="molecule type" value="Genomic_DNA"/>
</dbReference>
<dbReference type="SUPFAM" id="SSF47095">
    <property type="entry name" value="HMG-box"/>
    <property type="match status" value="2"/>
</dbReference>
<evidence type="ECO:0000256" key="1">
    <source>
        <dbReference type="ARBA" id="ARBA00023125"/>
    </source>
</evidence>
<dbReference type="SMART" id="SM00398">
    <property type="entry name" value="HMG"/>
    <property type="match status" value="1"/>
</dbReference>
<gene>
    <name evidence="5" type="ORF">ACHAXA_007904</name>
</gene>
<name>A0ABD3SI25_9STRA</name>